<dbReference type="Proteomes" id="UP000631421">
    <property type="component" value="Unassembled WGS sequence"/>
</dbReference>
<protein>
    <submittedName>
        <fullName evidence="2">DUF3493 domain-containing protein</fullName>
    </submittedName>
</protein>
<evidence type="ECO:0000256" key="1">
    <source>
        <dbReference type="SAM" id="Phobius"/>
    </source>
</evidence>
<evidence type="ECO:0000313" key="3">
    <source>
        <dbReference type="Proteomes" id="UP000631421"/>
    </source>
</evidence>
<dbReference type="RefSeq" id="WP_190349322.1">
    <property type="nucleotide sequence ID" value="NZ_JACJPY010000004.1"/>
</dbReference>
<keyword evidence="1" id="KW-0812">Transmembrane</keyword>
<gene>
    <name evidence="2" type="ORF">H6F44_02400</name>
</gene>
<comment type="caution">
    <text evidence="2">The sequence shown here is derived from an EMBL/GenBank/DDBJ whole genome shotgun (WGS) entry which is preliminary data.</text>
</comment>
<keyword evidence="3" id="KW-1185">Reference proteome</keyword>
<keyword evidence="1" id="KW-0472">Membrane</keyword>
<reference evidence="2" key="1">
    <citation type="journal article" date="2015" name="ISME J.">
        <title>Draft Genome Sequence of Streptomyces incarnatus NRRL8089, which Produces the Nucleoside Antibiotic Sinefungin.</title>
        <authorList>
            <person name="Oshima K."/>
            <person name="Hattori M."/>
            <person name="Shimizu H."/>
            <person name="Fukuda K."/>
            <person name="Nemoto M."/>
            <person name="Inagaki K."/>
            <person name="Tamura T."/>
        </authorList>
    </citation>
    <scope>NUCLEOTIDE SEQUENCE</scope>
    <source>
        <strain evidence="2">FACHB-1277</strain>
    </source>
</reference>
<dbReference type="Pfam" id="PF11998">
    <property type="entry name" value="DUF3493"/>
    <property type="match status" value="1"/>
</dbReference>
<reference evidence="2" key="2">
    <citation type="submission" date="2020-08" db="EMBL/GenBank/DDBJ databases">
        <authorList>
            <person name="Chen M."/>
            <person name="Teng W."/>
            <person name="Zhao L."/>
            <person name="Hu C."/>
            <person name="Zhou Y."/>
            <person name="Han B."/>
            <person name="Song L."/>
            <person name="Shu W."/>
        </authorList>
    </citation>
    <scope>NUCLEOTIDE SEQUENCE</scope>
    <source>
        <strain evidence="2">FACHB-1277</strain>
    </source>
</reference>
<keyword evidence="1" id="KW-1133">Transmembrane helix</keyword>
<accession>A0A926UQ69</accession>
<organism evidence="2 3">
    <name type="scientific">Pseudanabaena cinerea FACHB-1277</name>
    <dbReference type="NCBI Taxonomy" id="2949581"/>
    <lineage>
        <taxon>Bacteria</taxon>
        <taxon>Bacillati</taxon>
        <taxon>Cyanobacteriota</taxon>
        <taxon>Cyanophyceae</taxon>
        <taxon>Pseudanabaenales</taxon>
        <taxon>Pseudanabaenaceae</taxon>
        <taxon>Pseudanabaena</taxon>
        <taxon>Pseudanabaena cinerea</taxon>
    </lineage>
</organism>
<dbReference type="EMBL" id="JACJPY010000004">
    <property type="protein sequence ID" value="MBD2148982.1"/>
    <property type="molecule type" value="Genomic_DNA"/>
</dbReference>
<feature type="transmembrane region" description="Helical" evidence="1">
    <location>
        <begin position="26"/>
        <end position="49"/>
    </location>
</feature>
<sequence length="83" mass="9335">MIKNKDPELYARLRREAKTPYRSLRLFIYLCLGGSGFIGAVIFFAKLIAGNGEIATNLPNFALQLGAIALMVWLYRIDRGSQK</sequence>
<dbReference type="InterPro" id="IPR021883">
    <property type="entry name" value="LPA1-like"/>
</dbReference>
<dbReference type="AlphaFoldDB" id="A0A926UQ69"/>
<name>A0A926UQ69_9CYAN</name>
<proteinExistence type="predicted"/>
<feature type="transmembrane region" description="Helical" evidence="1">
    <location>
        <begin position="61"/>
        <end position="77"/>
    </location>
</feature>
<evidence type="ECO:0000313" key="2">
    <source>
        <dbReference type="EMBL" id="MBD2148982.1"/>
    </source>
</evidence>